<organism evidence="1 2">
    <name type="scientific">Winogradskyella pacifica</name>
    <dbReference type="NCBI Taxonomy" id="664642"/>
    <lineage>
        <taxon>Bacteria</taxon>
        <taxon>Pseudomonadati</taxon>
        <taxon>Bacteroidota</taxon>
        <taxon>Flavobacteriia</taxon>
        <taxon>Flavobacteriales</taxon>
        <taxon>Flavobacteriaceae</taxon>
        <taxon>Winogradskyella</taxon>
    </lineage>
</organism>
<sequence>MIVIAEKETNLLQEIENHILEGLKKGYDQNLYFTQNYTDFQSRIIEYLITVNIAQNLEKHCFRKGLAVNLEYPIENFYNGAFPSVKFPEELFGGKLLNRKDHNPINNKSKRIDITITEDSMHNSGYLSNQQRSLVGIEVKALNPDFNKIKEDVLRIVNALNLKDSICHNQILSGYICFFRRFDKDNQTLNKIQIEKLKKKEIEKWSKIINEYSLEFTDLNFEIIPKKLKESPVEDIPSFGDNSAHENYQDYADNSGLVMAYLIKVTHKRL</sequence>
<reference evidence="1 2" key="1">
    <citation type="submission" date="2018-07" db="EMBL/GenBank/DDBJ databases">
        <title>Genomic Encyclopedia of Type Strains, Phase III (KMG-III): the genomes of soil and plant-associated and newly described type strains.</title>
        <authorList>
            <person name="Whitman W."/>
        </authorList>
    </citation>
    <scope>NUCLEOTIDE SEQUENCE [LARGE SCALE GENOMIC DNA]</scope>
    <source>
        <strain evidence="1 2">CECT 7948</strain>
    </source>
</reference>
<protein>
    <submittedName>
        <fullName evidence="1">Uncharacterized protein</fullName>
    </submittedName>
</protein>
<evidence type="ECO:0000313" key="2">
    <source>
        <dbReference type="Proteomes" id="UP000256919"/>
    </source>
</evidence>
<dbReference type="OrthoDB" id="1365905at2"/>
<proteinExistence type="predicted"/>
<name>A0A3D9N535_9FLAO</name>
<keyword evidence="2" id="KW-1185">Reference proteome</keyword>
<comment type="caution">
    <text evidence="1">The sequence shown here is derived from an EMBL/GenBank/DDBJ whole genome shotgun (WGS) entry which is preliminary data.</text>
</comment>
<dbReference type="AlphaFoldDB" id="A0A3D9N535"/>
<gene>
    <name evidence="1" type="ORF">DFQ09_10190</name>
</gene>
<dbReference type="EMBL" id="QREI01000001">
    <property type="protein sequence ID" value="REE27262.1"/>
    <property type="molecule type" value="Genomic_DNA"/>
</dbReference>
<accession>A0A3D9N535</accession>
<dbReference type="Proteomes" id="UP000256919">
    <property type="component" value="Unassembled WGS sequence"/>
</dbReference>
<dbReference type="RefSeq" id="WP_115807629.1">
    <property type="nucleotide sequence ID" value="NZ_QREI01000001.1"/>
</dbReference>
<evidence type="ECO:0000313" key="1">
    <source>
        <dbReference type="EMBL" id="REE27262.1"/>
    </source>
</evidence>